<evidence type="ECO:0000313" key="2">
    <source>
        <dbReference type="Proteomes" id="UP001317870"/>
    </source>
</evidence>
<proteinExistence type="predicted"/>
<dbReference type="InterPro" id="IPR011991">
    <property type="entry name" value="ArsR-like_HTH"/>
</dbReference>
<gene>
    <name evidence="1" type="ORF">IFM12276_25410</name>
</gene>
<dbReference type="CDD" id="cd00090">
    <property type="entry name" value="HTH_ARSR"/>
    <property type="match status" value="1"/>
</dbReference>
<protein>
    <submittedName>
        <fullName evidence="1">Transcriptional regulator</fullName>
    </submittedName>
</protein>
<dbReference type="EMBL" id="AP026978">
    <property type="protein sequence ID" value="BDT99512.1"/>
    <property type="molecule type" value="Genomic_DNA"/>
</dbReference>
<name>A0ABM8CX01_9NOCA</name>
<dbReference type="Gene3D" id="1.10.10.10">
    <property type="entry name" value="Winged helix-like DNA-binding domain superfamily/Winged helix DNA-binding domain"/>
    <property type="match status" value="1"/>
</dbReference>
<dbReference type="SUPFAM" id="SSF46785">
    <property type="entry name" value="Winged helix' DNA-binding domain"/>
    <property type="match status" value="1"/>
</dbReference>
<organism evidence="1 2">
    <name type="scientific">Nocardia sputorum</name>
    <dbReference type="NCBI Taxonomy" id="2984338"/>
    <lineage>
        <taxon>Bacteria</taxon>
        <taxon>Bacillati</taxon>
        <taxon>Actinomycetota</taxon>
        <taxon>Actinomycetes</taxon>
        <taxon>Mycobacteriales</taxon>
        <taxon>Nocardiaceae</taxon>
        <taxon>Nocardia</taxon>
    </lineage>
</organism>
<dbReference type="Proteomes" id="UP001317870">
    <property type="component" value="Chromosome"/>
</dbReference>
<reference evidence="1 2" key="1">
    <citation type="submission" date="2022-11" db="EMBL/GenBank/DDBJ databases">
        <title>Genome Sequencing of Nocardia sp. ON39_IFM12276 and assembly.</title>
        <authorList>
            <person name="Shimojima M."/>
            <person name="Toyokawa M."/>
            <person name="Uesaka K."/>
        </authorList>
    </citation>
    <scope>NUCLEOTIDE SEQUENCE [LARGE SCALE GENOMIC DNA]</scope>
    <source>
        <strain evidence="1 2">IFM 12276</strain>
    </source>
</reference>
<dbReference type="Pfam" id="PF12840">
    <property type="entry name" value="HTH_20"/>
    <property type="match status" value="1"/>
</dbReference>
<evidence type="ECO:0000313" key="1">
    <source>
        <dbReference type="EMBL" id="BDT99512.1"/>
    </source>
</evidence>
<dbReference type="InterPro" id="IPR036388">
    <property type="entry name" value="WH-like_DNA-bd_sf"/>
</dbReference>
<keyword evidence="2" id="KW-1185">Reference proteome</keyword>
<accession>A0ABM8CX01</accession>
<dbReference type="InterPro" id="IPR036390">
    <property type="entry name" value="WH_DNA-bd_sf"/>
</dbReference>
<sequence length="271" mass="29328">MTSLALFTPKIIGVIHRAGQVRTVPEWLIRCDQPDRRYSGLVTSESAIGAVAALDDELRRGMYWFIRRAGRPVTRDEAAEQVGISRKLAAFHLDKLVAAGLLRASYQQVGGIRKVGRAPKVYQPADTEVRVSIPERRHEVLAEILMGAVLTHGAGETARDAAHRVATDRGEALGRAAREQARPGRLGAERALTVLQSLLAEQGFEPARPAPDCLRLRNCPFHPLAAAEPELVCGLNHAYLAGLLTGLEAETLDAVLSPKAGECCVELRSAP</sequence>